<dbReference type="SUPFAM" id="SSF47413">
    <property type="entry name" value="lambda repressor-like DNA-binding domains"/>
    <property type="match status" value="1"/>
</dbReference>
<dbReference type="SUPFAM" id="SSF53822">
    <property type="entry name" value="Periplasmic binding protein-like I"/>
    <property type="match status" value="1"/>
</dbReference>
<dbReference type="eggNOG" id="COG1879">
    <property type="taxonomic scope" value="Bacteria"/>
</dbReference>
<keyword evidence="3" id="KW-0804">Transcription</keyword>
<dbReference type="InterPro" id="IPR010982">
    <property type="entry name" value="Lambda_DNA-bd_dom_sf"/>
</dbReference>
<evidence type="ECO:0000256" key="1">
    <source>
        <dbReference type="ARBA" id="ARBA00023015"/>
    </source>
</evidence>
<dbReference type="SMART" id="SM00354">
    <property type="entry name" value="HTH_LACI"/>
    <property type="match status" value="1"/>
</dbReference>
<dbReference type="Pfam" id="PF00356">
    <property type="entry name" value="LacI"/>
    <property type="match status" value="1"/>
</dbReference>
<sequence length="388" mass="43018">MSSMKDVAKLAGVSVATVSRVVNQTALVDEHTRRKVNEAIRKLHYRPNLMARSLRQQRIQPRGATFSKYGVYEKYREYAQREEPYPGCPGRGKRLGFAAIFGIQPFCIEVEQSVLKQAALAGFDKRDILVLDNQYEPDVGLQNAEIILSQRPDIFVEYQADVKINHIVAARFLEAGIPLIAVDVPVPGAPFVGVNNWQVATMGGKYMAKLLMERWGGWHAVDLVVLLQCPTGGEINMLRSEGFATALAEIFGEQVEAKIVRKDGGIGRTEQGRAAMTETLTAYPEAKKIAVTTLNEEIMEGVILALKEAGRWQRDNLIVITLGVDDLGKTQIREGLSDAGVAFFPEKYGEYILPAVCAILEDAPVPSHIYVENAIITRENIVQFYPLD</sequence>
<dbReference type="PANTHER" id="PTHR30146">
    <property type="entry name" value="LACI-RELATED TRANSCRIPTIONAL REPRESSOR"/>
    <property type="match status" value="1"/>
</dbReference>
<dbReference type="PROSITE" id="PS50932">
    <property type="entry name" value="HTH_LACI_2"/>
    <property type="match status" value="1"/>
</dbReference>
<proteinExistence type="predicted"/>
<dbReference type="EMBL" id="DF820467">
    <property type="protein sequence ID" value="GAK58216.1"/>
    <property type="molecule type" value="Genomic_DNA"/>
</dbReference>
<gene>
    <name evidence="5" type="ORF">U27_05189</name>
</gene>
<dbReference type="GO" id="GO:0000976">
    <property type="term" value="F:transcription cis-regulatory region binding"/>
    <property type="evidence" value="ECO:0007669"/>
    <property type="project" value="TreeGrafter"/>
</dbReference>
<dbReference type="PROSITE" id="PS00356">
    <property type="entry name" value="HTH_LACI_1"/>
    <property type="match status" value="1"/>
</dbReference>
<dbReference type="PANTHER" id="PTHR30146:SF154">
    <property type="entry name" value="TRANSCRIPTION REGULATOR, MEMBER OF GALR FAMILY"/>
    <property type="match status" value="1"/>
</dbReference>
<evidence type="ECO:0000256" key="2">
    <source>
        <dbReference type="ARBA" id="ARBA00023125"/>
    </source>
</evidence>
<dbReference type="Gene3D" id="3.40.50.2300">
    <property type="match status" value="2"/>
</dbReference>
<reference evidence="5" key="1">
    <citation type="journal article" date="2015" name="PeerJ">
        <title>First genomic representation of candidate bacterial phylum KSB3 points to enhanced environmental sensing as a trigger of wastewater bulking.</title>
        <authorList>
            <person name="Sekiguchi Y."/>
            <person name="Ohashi A."/>
            <person name="Parks D.H."/>
            <person name="Yamauchi T."/>
            <person name="Tyson G.W."/>
            <person name="Hugenholtz P."/>
        </authorList>
    </citation>
    <scope>NUCLEOTIDE SEQUENCE [LARGE SCALE GENOMIC DNA]</scope>
</reference>
<keyword evidence="1" id="KW-0805">Transcription regulation</keyword>
<protein>
    <submittedName>
        <fullName evidence="5">Regulatory protein IclR</fullName>
    </submittedName>
</protein>
<dbReference type="InterPro" id="IPR028082">
    <property type="entry name" value="Peripla_BP_I"/>
</dbReference>
<feature type="domain" description="HTH lacI-type" evidence="4">
    <location>
        <begin position="2"/>
        <end position="56"/>
    </location>
</feature>
<dbReference type="InterPro" id="IPR000843">
    <property type="entry name" value="HTH_LacI"/>
</dbReference>
<dbReference type="AlphaFoldDB" id="A0A081C0W1"/>
<accession>A0A081C0W1</accession>
<evidence type="ECO:0000313" key="5">
    <source>
        <dbReference type="EMBL" id="GAK58216.1"/>
    </source>
</evidence>
<evidence type="ECO:0000256" key="3">
    <source>
        <dbReference type="ARBA" id="ARBA00023163"/>
    </source>
</evidence>
<dbReference type="Gene3D" id="1.10.260.40">
    <property type="entry name" value="lambda repressor-like DNA-binding domains"/>
    <property type="match status" value="1"/>
</dbReference>
<dbReference type="eggNOG" id="COG1609">
    <property type="taxonomic scope" value="Bacteria"/>
</dbReference>
<keyword evidence="6" id="KW-1185">Reference proteome</keyword>
<dbReference type="InterPro" id="IPR025997">
    <property type="entry name" value="SBP_2_dom"/>
</dbReference>
<name>A0A081C0W1_VECG1</name>
<dbReference type="GO" id="GO:0003700">
    <property type="term" value="F:DNA-binding transcription factor activity"/>
    <property type="evidence" value="ECO:0007669"/>
    <property type="project" value="TreeGrafter"/>
</dbReference>
<dbReference type="Proteomes" id="UP000030661">
    <property type="component" value="Unassembled WGS sequence"/>
</dbReference>
<dbReference type="Pfam" id="PF13407">
    <property type="entry name" value="Peripla_BP_4"/>
    <property type="match status" value="1"/>
</dbReference>
<evidence type="ECO:0000313" key="6">
    <source>
        <dbReference type="Proteomes" id="UP000030661"/>
    </source>
</evidence>
<dbReference type="PRINTS" id="PR00036">
    <property type="entry name" value="HTHLACI"/>
</dbReference>
<organism evidence="5">
    <name type="scientific">Vecturithrix granuli</name>
    <dbReference type="NCBI Taxonomy" id="1499967"/>
    <lineage>
        <taxon>Bacteria</taxon>
        <taxon>Candidatus Moduliflexota</taxon>
        <taxon>Candidatus Vecturitrichia</taxon>
        <taxon>Candidatus Vecturitrichales</taxon>
        <taxon>Candidatus Vecturitrichaceae</taxon>
        <taxon>Candidatus Vecturithrix</taxon>
    </lineage>
</organism>
<dbReference type="HOGENOM" id="CLU_037628_6_1_0"/>
<dbReference type="STRING" id="1499967.U27_05189"/>
<evidence type="ECO:0000259" key="4">
    <source>
        <dbReference type="PROSITE" id="PS50932"/>
    </source>
</evidence>
<dbReference type="CDD" id="cd01536">
    <property type="entry name" value="PBP1_ABC_sugar_binding-like"/>
    <property type="match status" value="1"/>
</dbReference>
<dbReference type="CDD" id="cd01392">
    <property type="entry name" value="HTH_LacI"/>
    <property type="match status" value="1"/>
</dbReference>
<keyword evidence="2" id="KW-0238">DNA-binding</keyword>